<evidence type="ECO:0000313" key="2">
    <source>
        <dbReference type="Proteomes" id="UP000243127"/>
    </source>
</evidence>
<dbReference type="RefSeq" id="XP_001712568.1">
    <property type="nucleotide sequence ID" value="XM_001712516.1"/>
</dbReference>
<keyword evidence="1" id="KW-0542">Nucleomorph</keyword>
<evidence type="ECO:0000313" key="1">
    <source>
        <dbReference type="EMBL" id="ABW98243.1"/>
    </source>
</evidence>
<geneLocation type="nucleomorph" evidence="1"/>
<proteinExistence type="predicted"/>
<dbReference type="Proteomes" id="UP000243127">
    <property type="component" value="Nucleomorph 3"/>
</dbReference>
<dbReference type="InterPro" id="IPR036910">
    <property type="entry name" value="HMG_box_dom_sf"/>
</dbReference>
<dbReference type="EMBL" id="CP000883">
    <property type="protein sequence ID" value="ABW98243.1"/>
    <property type="molecule type" value="Genomic_DNA"/>
</dbReference>
<evidence type="ECO:0008006" key="3">
    <source>
        <dbReference type="Google" id="ProtNLM"/>
    </source>
</evidence>
<name>A9BL60_HEMAN</name>
<protein>
    <recommendedName>
        <fullName evidence="3">HMG box domain-containing protein</fullName>
    </recommendedName>
</protein>
<gene>
    <name evidence="1" type="ORF">HAN_3g440</name>
</gene>
<dbReference type="Gene3D" id="1.10.30.10">
    <property type="entry name" value="High mobility group box domain"/>
    <property type="match status" value="1"/>
</dbReference>
<accession>A9BL60</accession>
<dbReference type="SUPFAM" id="SSF47095">
    <property type="entry name" value="HMG-box"/>
    <property type="match status" value="1"/>
</dbReference>
<reference evidence="1 2" key="1">
    <citation type="journal article" date="2007" name="Proc. Natl. Acad. Sci. U.S.A.">
        <title>Nucleomorph genome of Hemiselmis andersenii reveals complete intron loss and compaction as a driver of protein structure and function.</title>
        <authorList>
            <person name="Lane C.E."/>
            <person name="van den Heuvel K."/>
            <person name="Kozera C."/>
            <person name="Curtis B.A."/>
            <person name="Parsons B.J."/>
            <person name="Bowman S."/>
            <person name="Archibald J.M."/>
        </authorList>
    </citation>
    <scope>NUCLEOTIDE SEQUENCE [LARGE SCALE GENOMIC DNA]</scope>
    <source>
        <strain evidence="1 2">CCMP644</strain>
    </source>
</reference>
<dbReference type="GeneID" id="5739429"/>
<sequence>MENSELKKKKEKTPYQEYMKNNVPKLKAIHQNLSHKEIFRLSALNWKDAIENPKNQK</sequence>
<dbReference type="AlphaFoldDB" id="A9BL60"/>
<organism evidence="1 2">
    <name type="scientific">Hemiselmis andersenii</name>
    <name type="common">Cryptophyte alga</name>
    <dbReference type="NCBI Taxonomy" id="464988"/>
    <lineage>
        <taxon>Eukaryota</taxon>
        <taxon>Cryptophyceae</taxon>
        <taxon>Cryptomonadales</taxon>
        <taxon>Hemiselmidaceae</taxon>
        <taxon>Hemiselmis</taxon>
    </lineage>
</organism>